<dbReference type="RefSeq" id="WP_270598545.1">
    <property type="nucleotide sequence ID" value="NZ_JAQESC010000010.1"/>
</dbReference>
<dbReference type="PANTHER" id="PTHR11851">
    <property type="entry name" value="METALLOPROTEASE"/>
    <property type="match status" value="1"/>
</dbReference>
<comment type="caution">
    <text evidence="2">The sequence shown here is derived from an EMBL/GenBank/DDBJ whole genome shotgun (WGS) entry which is preliminary data.</text>
</comment>
<sequence length="422" mass="47224">MTKEIQPGVYFHLIPTQQFKTIRIYIRFSARQDGQQAAARTLLTSLLETNSQKYPTQTALSSELAELYGASFGVSMNKKGTLHQVNLSMNLVNGKYLGVDQLLDRATDFIKEILFAPNIQAGHFDEGTFATEKENLTAYLKSIAEDKQAYAAQELQGLFFQGDEDQKVPSYGTLASLATLTSQDLVATYEKMLQEDQVDVFLVGDVTESDGERFMKALPFSATSRVHPEIFYYPKTDNVIAEKQEQEPLTQSKLNLGYAMDVYYGQPERFALMVFNGLFGGFPHSRLFLNVREKESMAYYASSSYDTFRGFVNVQTGIDGDNRERVLHLIAQQLESLQQGQIAPEELAQTKAMLKNSFLLSLDNPQALIEASYLDNWLPEAAMSDEEILAGIDQVTKAEVQAIAQKLQLKAVYFLKGAGKHA</sequence>
<dbReference type="PANTHER" id="PTHR11851:SF186">
    <property type="entry name" value="INACTIVE METALLOPROTEASE YMFF-RELATED"/>
    <property type="match status" value="1"/>
</dbReference>
<dbReference type="InterPro" id="IPR007863">
    <property type="entry name" value="Peptidase_M16_C"/>
</dbReference>
<evidence type="ECO:0000313" key="2">
    <source>
        <dbReference type="EMBL" id="MDT2810534.1"/>
    </source>
</evidence>
<reference evidence="2" key="1">
    <citation type="submission" date="2023-03" db="EMBL/GenBank/DDBJ databases">
        <authorList>
            <person name="Shen W."/>
            <person name="Cai J."/>
        </authorList>
    </citation>
    <scope>NUCLEOTIDE SEQUENCE</scope>
    <source>
        <strain evidence="2">B226-2</strain>
    </source>
</reference>
<dbReference type="AlphaFoldDB" id="A0AAW8U191"/>
<protein>
    <submittedName>
        <fullName evidence="2">Pitrilysin family protein</fullName>
    </submittedName>
</protein>
<dbReference type="Proteomes" id="UP001256711">
    <property type="component" value="Unassembled WGS sequence"/>
</dbReference>
<dbReference type="SUPFAM" id="SSF63411">
    <property type="entry name" value="LuxS/MPP-like metallohydrolase"/>
    <property type="match status" value="2"/>
</dbReference>
<dbReference type="InterPro" id="IPR050361">
    <property type="entry name" value="MPP/UQCRC_Complex"/>
</dbReference>
<evidence type="ECO:0000259" key="1">
    <source>
        <dbReference type="Pfam" id="PF05193"/>
    </source>
</evidence>
<dbReference type="Pfam" id="PF05193">
    <property type="entry name" value="Peptidase_M16_C"/>
    <property type="match status" value="1"/>
</dbReference>
<gene>
    <name evidence="2" type="ORF">P7H43_08550</name>
</gene>
<organism evidence="2 3">
    <name type="scientific">Enterococcus asini</name>
    <dbReference type="NCBI Taxonomy" id="57732"/>
    <lineage>
        <taxon>Bacteria</taxon>
        <taxon>Bacillati</taxon>
        <taxon>Bacillota</taxon>
        <taxon>Bacilli</taxon>
        <taxon>Lactobacillales</taxon>
        <taxon>Enterococcaceae</taxon>
        <taxon>Enterococcus</taxon>
    </lineage>
</organism>
<evidence type="ECO:0000313" key="3">
    <source>
        <dbReference type="Proteomes" id="UP001256711"/>
    </source>
</evidence>
<proteinExistence type="predicted"/>
<dbReference type="EMBL" id="JARQBJ010000003">
    <property type="protein sequence ID" value="MDT2810534.1"/>
    <property type="molecule type" value="Genomic_DNA"/>
</dbReference>
<dbReference type="InterPro" id="IPR011249">
    <property type="entry name" value="Metalloenz_LuxS/M16"/>
</dbReference>
<dbReference type="Gene3D" id="3.30.830.10">
    <property type="entry name" value="Metalloenzyme, LuxS/M16 peptidase-like"/>
    <property type="match status" value="2"/>
</dbReference>
<name>A0AAW8U191_9ENTE</name>
<accession>A0AAW8U191</accession>
<feature type="domain" description="Peptidase M16 C-terminal" evidence="1">
    <location>
        <begin position="180"/>
        <end position="354"/>
    </location>
</feature>
<dbReference type="NCBIfam" id="NF047422">
    <property type="entry name" value="YfmF_fam"/>
    <property type="match status" value="1"/>
</dbReference>
<dbReference type="GO" id="GO:0046872">
    <property type="term" value="F:metal ion binding"/>
    <property type="evidence" value="ECO:0007669"/>
    <property type="project" value="InterPro"/>
</dbReference>